<dbReference type="Proteomes" id="UP000067738">
    <property type="component" value="Chromosome"/>
</dbReference>
<accession>A0A0U3DPZ5</accession>
<dbReference type="AlphaFoldDB" id="A0A0U3DPZ5"/>
<evidence type="ECO:0000313" key="3">
    <source>
        <dbReference type="EMBL" id="ALT68010.1"/>
    </source>
</evidence>
<dbReference type="PATRIC" id="fig|230361.4.peg.202"/>
<evidence type="ECO:0000259" key="2">
    <source>
        <dbReference type="Pfam" id="PF05168"/>
    </source>
</evidence>
<feature type="domain" description="HEPN" evidence="2">
    <location>
        <begin position="2"/>
        <end position="101"/>
    </location>
</feature>
<comment type="similarity">
    <text evidence="1">Belongs to the UPF0332 family.</text>
</comment>
<proteinExistence type="inferred from homology"/>
<dbReference type="InterPro" id="IPR052226">
    <property type="entry name" value="UPF0332_toxin"/>
</dbReference>
<protein>
    <submittedName>
        <fullName evidence="3">HEPN domain-containing protein</fullName>
    </submittedName>
</protein>
<organism evidence="3 4">
    <name type="scientific">Methanobrevibacter millerae</name>
    <dbReference type="NCBI Taxonomy" id="230361"/>
    <lineage>
        <taxon>Archaea</taxon>
        <taxon>Methanobacteriati</taxon>
        <taxon>Methanobacteriota</taxon>
        <taxon>Methanomada group</taxon>
        <taxon>Methanobacteria</taxon>
        <taxon>Methanobacteriales</taxon>
        <taxon>Methanobacteriaceae</taxon>
        <taxon>Methanobrevibacter</taxon>
    </lineage>
</organism>
<dbReference type="KEGG" id="mmil:sm9_0201"/>
<gene>
    <name evidence="3" type="ORF">sm9_0201</name>
</gene>
<sequence>MLFEGEQYRDSVTLSYYAMYSSALALLLKKGISPKTHEGTLRQLAKEYVKKGLLSKEAYDYLYDGRTLRNKSSYDYSLVFSEKLAEELILQAEKFIDEVEQLL</sequence>
<dbReference type="Pfam" id="PF05168">
    <property type="entry name" value="HEPN"/>
    <property type="match status" value="1"/>
</dbReference>
<dbReference type="PANTHER" id="PTHR36565">
    <property type="entry name" value="UPF0332 PROTEIN TM_1000"/>
    <property type="match status" value="1"/>
</dbReference>
<evidence type="ECO:0000313" key="4">
    <source>
        <dbReference type="Proteomes" id="UP000067738"/>
    </source>
</evidence>
<keyword evidence="4" id="KW-1185">Reference proteome</keyword>
<name>A0A0U3DPZ5_9EURY</name>
<evidence type="ECO:0000256" key="1">
    <source>
        <dbReference type="ARBA" id="ARBA00038248"/>
    </source>
</evidence>
<dbReference type="PANTHER" id="PTHR36565:SF1">
    <property type="entry name" value="UPF0332 PROTEIN TM_1000"/>
    <property type="match status" value="1"/>
</dbReference>
<dbReference type="InterPro" id="IPR007842">
    <property type="entry name" value="HEPN_dom"/>
</dbReference>
<dbReference type="Gene3D" id="1.20.120.330">
    <property type="entry name" value="Nucleotidyltransferases domain 2"/>
    <property type="match status" value="1"/>
</dbReference>
<dbReference type="EMBL" id="CP011266">
    <property type="protein sequence ID" value="ALT68010.1"/>
    <property type="molecule type" value="Genomic_DNA"/>
</dbReference>
<reference evidence="3 4" key="1">
    <citation type="submission" date="2015-04" db="EMBL/GenBank/DDBJ databases">
        <title>The complete genome sequence of the rumen methanogen Methanobrevibacter millerae SM9.</title>
        <authorList>
            <person name="Leahy S.C."/>
            <person name="Kelly W.J."/>
            <person name="Pacheco D.M."/>
            <person name="Li D."/>
            <person name="Altermann E."/>
            <person name="Attwood G.T."/>
        </authorList>
    </citation>
    <scope>NUCLEOTIDE SEQUENCE [LARGE SCALE GENOMIC DNA]</scope>
    <source>
        <strain evidence="3 4">SM9</strain>
    </source>
</reference>